<evidence type="ECO:0000313" key="2">
    <source>
        <dbReference type="EMBL" id="MCD2194200.1"/>
    </source>
</evidence>
<gene>
    <name evidence="2" type="ORF">LQ327_12525</name>
</gene>
<dbReference type="InterPro" id="IPR051916">
    <property type="entry name" value="GPI-anchor_lipid_remodeler"/>
</dbReference>
<dbReference type="GO" id="GO:0004519">
    <property type="term" value="F:endonuclease activity"/>
    <property type="evidence" value="ECO:0007669"/>
    <property type="project" value="UniProtKB-KW"/>
</dbReference>
<dbReference type="RefSeq" id="WP_230733962.1">
    <property type="nucleotide sequence ID" value="NZ_JAJNDB010000002.1"/>
</dbReference>
<keyword evidence="2" id="KW-0540">Nuclease</keyword>
<keyword evidence="3" id="KW-1185">Reference proteome</keyword>
<sequence length="280" mass="29766">MSGVGCTQLRVATWNLWWRHGDPEKRTPAILDTLRELDADVLALQEVWWHADGSFADELAAELGMHVALRPSRDPSSWTSKLPDSENYGIGNAVLARDPLGEPTVATLPAPPREGAGRLFLDVVVTTPAGTCRVVAVHLTSTPSSALRCEQVRAVAAHLAAAPPTDLPPIVLGDFNAEADSDEMRMLEGLLTTPAERGLLLINTRRWAAAPDAPTWTPVNPHVAATGSPPVRIDHVLIGVGRGTVPVRVADSAVFGDRPVDGVWPSDHAGVVVDLEVGDG</sequence>
<accession>A0ABS8P7G7</accession>
<dbReference type="PANTHER" id="PTHR14859">
    <property type="entry name" value="CALCOFLUOR WHITE HYPERSENSITIVE PROTEIN PRECURSOR"/>
    <property type="match status" value="1"/>
</dbReference>
<comment type="caution">
    <text evidence="2">The sequence shown here is derived from an EMBL/GenBank/DDBJ whole genome shotgun (WGS) entry which is preliminary data.</text>
</comment>
<name>A0ABS8P7G7_9PSEU</name>
<proteinExistence type="predicted"/>
<feature type="domain" description="Endonuclease/exonuclease/phosphatase" evidence="1">
    <location>
        <begin position="12"/>
        <end position="268"/>
    </location>
</feature>
<dbReference type="PANTHER" id="PTHR14859:SF1">
    <property type="entry name" value="PGAP2-INTERACTING PROTEIN"/>
    <property type="match status" value="1"/>
</dbReference>
<protein>
    <submittedName>
        <fullName evidence="2">Endonuclease/exonuclease/phosphatase family protein</fullName>
    </submittedName>
</protein>
<dbReference type="InterPro" id="IPR005135">
    <property type="entry name" value="Endo/exonuclease/phosphatase"/>
</dbReference>
<evidence type="ECO:0000313" key="3">
    <source>
        <dbReference type="Proteomes" id="UP001199469"/>
    </source>
</evidence>
<dbReference type="Pfam" id="PF03372">
    <property type="entry name" value="Exo_endo_phos"/>
    <property type="match status" value="1"/>
</dbReference>
<dbReference type="Gene3D" id="3.60.10.10">
    <property type="entry name" value="Endonuclease/exonuclease/phosphatase"/>
    <property type="match status" value="1"/>
</dbReference>
<dbReference type="EMBL" id="JAJNDB010000002">
    <property type="protein sequence ID" value="MCD2194200.1"/>
    <property type="molecule type" value="Genomic_DNA"/>
</dbReference>
<keyword evidence="2" id="KW-0255">Endonuclease</keyword>
<reference evidence="2 3" key="1">
    <citation type="submission" date="2021-11" db="EMBL/GenBank/DDBJ databases">
        <title>Draft genome sequence of Actinomycetospora sp. SF1 isolated from the rhizosphere soil.</title>
        <authorList>
            <person name="Duangmal K."/>
            <person name="Chantavorakit T."/>
        </authorList>
    </citation>
    <scope>NUCLEOTIDE SEQUENCE [LARGE SCALE GENOMIC DNA]</scope>
    <source>
        <strain evidence="2 3">TBRC 5722</strain>
    </source>
</reference>
<organism evidence="2 3">
    <name type="scientific">Actinomycetospora endophytica</name>
    <dbReference type="NCBI Taxonomy" id="2291215"/>
    <lineage>
        <taxon>Bacteria</taxon>
        <taxon>Bacillati</taxon>
        <taxon>Actinomycetota</taxon>
        <taxon>Actinomycetes</taxon>
        <taxon>Pseudonocardiales</taxon>
        <taxon>Pseudonocardiaceae</taxon>
        <taxon>Actinomycetospora</taxon>
    </lineage>
</organism>
<dbReference type="Proteomes" id="UP001199469">
    <property type="component" value="Unassembled WGS sequence"/>
</dbReference>
<dbReference type="SUPFAM" id="SSF56219">
    <property type="entry name" value="DNase I-like"/>
    <property type="match status" value="1"/>
</dbReference>
<evidence type="ECO:0000259" key="1">
    <source>
        <dbReference type="Pfam" id="PF03372"/>
    </source>
</evidence>
<keyword evidence="2" id="KW-0378">Hydrolase</keyword>
<dbReference type="InterPro" id="IPR036691">
    <property type="entry name" value="Endo/exonu/phosph_ase_sf"/>
</dbReference>